<accession>A0A081PK98</accession>
<dbReference type="Pfam" id="PF11827">
    <property type="entry name" value="DUF3347"/>
    <property type="match status" value="1"/>
</dbReference>
<reference evidence="3 4" key="1">
    <citation type="journal article" date="1992" name="Int. J. Syst. Bacteriol.">
        <title>Sphingobacterium antarcticus sp. nov. a Psychrotrophic Bacterium from the Soils of Schirmacher Oasis, Antarctica.</title>
        <authorList>
            <person name="Shivaji S."/>
            <person name="Ray M.K."/>
            <person name="Rao N.S."/>
            <person name="Saiserr L."/>
            <person name="Jagannadham M.V."/>
            <person name="Kumar G.S."/>
            <person name="Reddy G."/>
            <person name="Bhargava P.M."/>
        </authorList>
    </citation>
    <scope>NUCLEOTIDE SEQUENCE [LARGE SCALE GENOMIC DNA]</scope>
    <source>
        <strain evidence="3 4">4BY</strain>
    </source>
</reference>
<dbReference type="OrthoDB" id="5513217at2"/>
<evidence type="ECO:0000256" key="1">
    <source>
        <dbReference type="SAM" id="MobiDB-lite"/>
    </source>
</evidence>
<dbReference type="AlphaFoldDB" id="A0A081PK98"/>
<proteinExistence type="predicted"/>
<feature type="compositionally biased region" description="Polar residues" evidence="1">
    <location>
        <begin position="25"/>
        <end position="48"/>
    </location>
</feature>
<dbReference type="InterPro" id="IPR021782">
    <property type="entry name" value="DUF3347"/>
</dbReference>
<dbReference type="EMBL" id="JNFF01000020">
    <property type="protein sequence ID" value="KEQ31121.1"/>
    <property type="molecule type" value="Genomic_DNA"/>
</dbReference>
<name>A0A081PK98_9SPHI</name>
<dbReference type="eggNOG" id="COG0845">
    <property type="taxonomic scope" value="Bacteria"/>
</dbReference>
<protein>
    <recommendedName>
        <fullName evidence="2">DUF3347 domain-containing protein</fullName>
    </recommendedName>
</protein>
<evidence type="ECO:0000313" key="3">
    <source>
        <dbReference type="EMBL" id="KEQ31121.1"/>
    </source>
</evidence>
<dbReference type="PROSITE" id="PS51257">
    <property type="entry name" value="PROKAR_LIPOPROTEIN"/>
    <property type="match status" value="1"/>
</dbReference>
<dbReference type="Proteomes" id="UP000028007">
    <property type="component" value="Unassembled WGS sequence"/>
</dbReference>
<dbReference type="RefSeq" id="WP_037438508.1">
    <property type="nucleotide sequence ID" value="NZ_JNFF01000020.1"/>
</dbReference>
<gene>
    <name evidence="3" type="ORF">N180_08530</name>
</gene>
<evidence type="ECO:0000259" key="2">
    <source>
        <dbReference type="Pfam" id="PF11827"/>
    </source>
</evidence>
<feature type="domain" description="DUF3347" evidence="2">
    <location>
        <begin position="80"/>
        <end position="172"/>
    </location>
</feature>
<keyword evidence="4" id="KW-1185">Reference proteome</keyword>
<feature type="region of interest" description="Disordered" evidence="1">
    <location>
        <begin position="25"/>
        <end position="72"/>
    </location>
</feature>
<evidence type="ECO:0000313" key="4">
    <source>
        <dbReference type="Proteomes" id="UP000028007"/>
    </source>
</evidence>
<feature type="compositionally biased region" description="Polar residues" evidence="1">
    <location>
        <begin position="59"/>
        <end position="69"/>
    </location>
</feature>
<sequence length="219" mass="23868">MKNLTLSIIAVTMAFITVSCNQVSNKNEQSSNDTSDVSQEQTVSQPNGGDTIAAPGVSETPNGQQTTATEQEKKFSIAPIVTDYLSLKNALVSDNDKAAASAGKKLLATLNKVDLKAIPADKHKQYMEIADDAKEHAEHINENVGNIHHQREHLAVLGEGLKDLIELFGTTQTLYQNHCPMFNDGKGAVWFSENKEIKNPYYGSKMMTCGKVEKTITGK</sequence>
<organism evidence="3 4">
    <name type="scientific">Pedobacter antarcticus 4BY</name>
    <dbReference type="NCBI Taxonomy" id="1358423"/>
    <lineage>
        <taxon>Bacteria</taxon>
        <taxon>Pseudomonadati</taxon>
        <taxon>Bacteroidota</taxon>
        <taxon>Sphingobacteriia</taxon>
        <taxon>Sphingobacteriales</taxon>
        <taxon>Sphingobacteriaceae</taxon>
        <taxon>Pedobacter</taxon>
    </lineage>
</organism>
<comment type="caution">
    <text evidence="3">The sequence shown here is derived from an EMBL/GenBank/DDBJ whole genome shotgun (WGS) entry which is preliminary data.</text>
</comment>